<proteinExistence type="predicted"/>
<accession>A0A916XLN5</accession>
<dbReference type="Gene3D" id="3.40.50.1820">
    <property type="entry name" value="alpha/beta hydrolase"/>
    <property type="match status" value="1"/>
</dbReference>
<dbReference type="PANTHER" id="PTHR36513">
    <property type="entry name" value="ABC TRANSMEMBRANE TYPE-1 DOMAIN-CONTAINING PROTEIN"/>
    <property type="match status" value="1"/>
</dbReference>
<dbReference type="Pfam" id="PF05990">
    <property type="entry name" value="DUF900"/>
    <property type="match status" value="1"/>
</dbReference>
<dbReference type="Proteomes" id="UP000637423">
    <property type="component" value="Unassembled WGS sequence"/>
</dbReference>
<dbReference type="InterPro" id="IPR010297">
    <property type="entry name" value="DUF900_hydrolase"/>
</dbReference>
<dbReference type="InterPro" id="IPR029058">
    <property type="entry name" value="AB_hydrolase_fold"/>
</dbReference>
<name>A0A916XLN5_9BURK</name>
<dbReference type="EMBL" id="BMED01000003">
    <property type="protein sequence ID" value="GGC84731.1"/>
    <property type="molecule type" value="Genomic_DNA"/>
</dbReference>
<comment type="caution">
    <text evidence="1">The sequence shown here is derived from an EMBL/GenBank/DDBJ whole genome shotgun (WGS) entry which is preliminary data.</text>
</comment>
<dbReference type="RefSeq" id="WP_188567374.1">
    <property type="nucleotide sequence ID" value="NZ_BMED01000003.1"/>
</dbReference>
<keyword evidence="2" id="KW-1185">Reference proteome</keyword>
<protein>
    <recommendedName>
        <fullName evidence="3">Alpha/beta hydrolase</fullName>
    </recommendedName>
</protein>
<reference evidence="1" key="1">
    <citation type="journal article" date="2014" name="Int. J. Syst. Evol. Microbiol.">
        <title>Complete genome sequence of Corynebacterium casei LMG S-19264T (=DSM 44701T), isolated from a smear-ripened cheese.</title>
        <authorList>
            <consortium name="US DOE Joint Genome Institute (JGI-PGF)"/>
            <person name="Walter F."/>
            <person name="Albersmeier A."/>
            <person name="Kalinowski J."/>
            <person name="Ruckert C."/>
        </authorList>
    </citation>
    <scope>NUCLEOTIDE SEQUENCE</scope>
    <source>
        <strain evidence="1">CGMCC 1.10998</strain>
    </source>
</reference>
<dbReference type="AlphaFoldDB" id="A0A916XLN5"/>
<dbReference type="PANTHER" id="PTHR36513:SF1">
    <property type="entry name" value="TRANSMEMBRANE PROTEIN"/>
    <property type="match status" value="1"/>
</dbReference>
<evidence type="ECO:0000313" key="2">
    <source>
        <dbReference type="Proteomes" id="UP000637423"/>
    </source>
</evidence>
<sequence>MTDFIMTVRAAQGNGFSGDVGQTLFLEVPTAQMPSVLNSIPASVWYAKVLAAAAWKNEQGEDRGDILFIVHGYNNSEIEVIERHRILKEDLLTLGFKGAIVSFDWPSGDKALAYIEDRHKAKITALKLVTDGIAFLSGKQTPSCPINVHVLGHSMGAFVIREAFDDADDTQLSNSSWNISQLAFAAGDVSSSSMIADDSSAESLYRHCVRITNYSNRYDQALDISNAKRLGTAPRVGRIGLPSDIPSSAVNVDCSAYYQELTASGSATTTLDEPRGFKGVKSHSWFFGNAMFTRDLFDVLIGVERTVIKTRTQNADGALVLIHI</sequence>
<gene>
    <name evidence="1" type="ORF">GCM10011396_35070</name>
</gene>
<reference evidence="1" key="2">
    <citation type="submission" date="2020-09" db="EMBL/GenBank/DDBJ databases">
        <authorList>
            <person name="Sun Q."/>
            <person name="Zhou Y."/>
        </authorList>
    </citation>
    <scope>NUCLEOTIDE SEQUENCE</scope>
    <source>
        <strain evidence="1">CGMCC 1.10998</strain>
    </source>
</reference>
<evidence type="ECO:0000313" key="1">
    <source>
        <dbReference type="EMBL" id="GGC84731.1"/>
    </source>
</evidence>
<dbReference type="SUPFAM" id="SSF53474">
    <property type="entry name" value="alpha/beta-Hydrolases"/>
    <property type="match status" value="1"/>
</dbReference>
<evidence type="ECO:0008006" key="3">
    <source>
        <dbReference type="Google" id="ProtNLM"/>
    </source>
</evidence>
<organism evidence="1 2">
    <name type="scientific">Undibacterium terreum</name>
    <dbReference type="NCBI Taxonomy" id="1224302"/>
    <lineage>
        <taxon>Bacteria</taxon>
        <taxon>Pseudomonadati</taxon>
        <taxon>Pseudomonadota</taxon>
        <taxon>Betaproteobacteria</taxon>
        <taxon>Burkholderiales</taxon>
        <taxon>Oxalobacteraceae</taxon>
        <taxon>Undibacterium</taxon>
    </lineage>
</organism>